<comment type="caution">
    <text evidence="3">The sequence shown here is derived from an EMBL/GenBank/DDBJ whole genome shotgun (WGS) entry which is preliminary data.</text>
</comment>
<dbReference type="InterPro" id="IPR005122">
    <property type="entry name" value="Uracil-DNA_glycosylase-like"/>
</dbReference>
<proteinExistence type="predicted"/>
<sequence length="286" mass="29641">MSLQLDPRRLAMLQAMGITLWLPETAAAPVAAANPGRTATAMVPTPARAEAAPVADSPAAGAPAAGTATTAPAAPVRPSPRRPAAAAQTTPPPAPAETAAVAAAATTWQLAPAVHLYPQATGEGTGGPWLILLESVNPTTPLAGAVGQLLGKMLQALGLDTHPQVWLAVLQRPGSSALPIAAGMAGSLAPVDWQPLQPCLARTIAQVQPARALLLGQKVAQTVLERSEPVGQLRQQRHVLHGIAAAVSYDPSFLLRTAQPRRYKGETWDDLRFAARLGGRENRHES</sequence>
<evidence type="ECO:0000259" key="2">
    <source>
        <dbReference type="Pfam" id="PF03167"/>
    </source>
</evidence>
<gene>
    <name evidence="3" type="ORF">ACFO3A_05160</name>
</gene>
<accession>A0ABV9GUC0</accession>
<evidence type="ECO:0000313" key="4">
    <source>
        <dbReference type="Proteomes" id="UP001595967"/>
    </source>
</evidence>
<dbReference type="SUPFAM" id="SSF52141">
    <property type="entry name" value="Uracil-DNA glycosylase-like"/>
    <property type="match status" value="1"/>
</dbReference>
<keyword evidence="4" id="KW-1185">Reference proteome</keyword>
<name>A0ABV9GUC0_9BURK</name>
<feature type="compositionally biased region" description="Low complexity" evidence="1">
    <location>
        <begin position="48"/>
        <end position="89"/>
    </location>
</feature>
<dbReference type="EMBL" id="JBHSEW010000003">
    <property type="protein sequence ID" value="MFC4621598.1"/>
    <property type="molecule type" value="Genomic_DNA"/>
</dbReference>
<dbReference type="Proteomes" id="UP001595967">
    <property type="component" value="Unassembled WGS sequence"/>
</dbReference>
<evidence type="ECO:0000256" key="1">
    <source>
        <dbReference type="SAM" id="MobiDB-lite"/>
    </source>
</evidence>
<reference evidence="4" key="1">
    <citation type="journal article" date="2019" name="Int. J. Syst. Evol. Microbiol.">
        <title>The Global Catalogue of Microorganisms (GCM) 10K type strain sequencing project: providing services to taxonomists for standard genome sequencing and annotation.</title>
        <authorList>
            <consortium name="The Broad Institute Genomics Platform"/>
            <consortium name="The Broad Institute Genome Sequencing Center for Infectious Disease"/>
            <person name="Wu L."/>
            <person name="Ma J."/>
        </authorList>
    </citation>
    <scope>NUCLEOTIDE SEQUENCE [LARGE SCALE GENOMIC DNA]</scope>
    <source>
        <strain evidence="4">JCM 11650</strain>
    </source>
</reference>
<feature type="domain" description="Uracil-DNA glycosylase-like" evidence="2">
    <location>
        <begin position="141"/>
        <end position="272"/>
    </location>
</feature>
<dbReference type="Pfam" id="PF03167">
    <property type="entry name" value="UDG"/>
    <property type="match status" value="1"/>
</dbReference>
<dbReference type="RefSeq" id="WP_377724578.1">
    <property type="nucleotide sequence ID" value="NZ_JBHSEW010000003.1"/>
</dbReference>
<dbReference type="Gene3D" id="3.40.470.10">
    <property type="entry name" value="Uracil-DNA glycosylase-like domain"/>
    <property type="match status" value="1"/>
</dbReference>
<evidence type="ECO:0000313" key="3">
    <source>
        <dbReference type="EMBL" id="MFC4621598.1"/>
    </source>
</evidence>
<organism evidence="3 4">
    <name type="scientific">Comamonas nitrativorans</name>
    <dbReference type="NCBI Taxonomy" id="108437"/>
    <lineage>
        <taxon>Bacteria</taxon>
        <taxon>Pseudomonadati</taxon>
        <taxon>Pseudomonadota</taxon>
        <taxon>Betaproteobacteria</taxon>
        <taxon>Burkholderiales</taxon>
        <taxon>Comamonadaceae</taxon>
        <taxon>Comamonas</taxon>
    </lineage>
</organism>
<protein>
    <submittedName>
        <fullName evidence="3">Uracil-DNA glycosylase family protein</fullName>
    </submittedName>
</protein>
<feature type="region of interest" description="Disordered" evidence="1">
    <location>
        <begin position="48"/>
        <end position="100"/>
    </location>
</feature>
<dbReference type="InterPro" id="IPR036895">
    <property type="entry name" value="Uracil-DNA_glycosylase-like_sf"/>
</dbReference>